<feature type="compositionally biased region" description="Basic and acidic residues" evidence="5">
    <location>
        <begin position="676"/>
        <end position="693"/>
    </location>
</feature>
<feature type="region of interest" description="Disordered" evidence="5">
    <location>
        <begin position="229"/>
        <end position="248"/>
    </location>
</feature>
<keyword evidence="3" id="KW-0238">DNA-binding</keyword>
<dbReference type="PANTHER" id="PTHR11064">
    <property type="entry name" value="CCAAT-BINDING TRANSCRIPTION FACTOR-RELATED"/>
    <property type="match status" value="1"/>
</dbReference>
<dbReference type="GO" id="GO:0001228">
    <property type="term" value="F:DNA-binding transcription activator activity, RNA polymerase II-specific"/>
    <property type="evidence" value="ECO:0007669"/>
    <property type="project" value="InterPro"/>
</dbReference>
<dbReference type="KEGG" id="pyo:PY17X_0903900"/>
<dbReference type="CDD" id="cd22907">
    <property type="entry name" value="HFD_NFYB"/>
    <property type="match status" value="1"/>
</dbReference>
<reference evidence="8" key="3">
    <citation type="submission" date="2014-05" db="EMBL/GenBank/DDBJ databases">
        <authorList>
            <person name="Aslett M.A."/>
            <person name="De Silva N."/>
        </authorList>
    </citation>
    <scope>NUCLEOTIDE SEQUENCE</scope>
    <source>
        <strain evidence="8">17X</strain>
    </source>
</reference>
<dbReference type="OMA" id="NCKDECS"/>
<dbReference type="Proteomes" id="UP000072874">
    <property type="component" value="Chromosome 9"/>
</dbReference>
<dbReference type="OrthoDB" id="386949at2759"/>
<dbReference type="SUPFAM" id="SSF47113">
    <property type="entry name" value="Histone-fold"/>
    <property type="match status" value="1"/>
</dbReference>
<dbReference type="VEuPathDB" id="PlasmoDB:PY05259"/>
<feature type="region of interest" description="Disordered" evidence="5">
    <location>
        <begin position="269"/>
        <end position="289"/>
    </location>
</feature>
<sequence>MLNSINSDKPESGDKTDMENNVNDREVNDNNITNNKLNNNENFDNVSKNGFINDKINVEKTNSDSSNNDISIKRISENENDQGGGENDKCGSEHDKCGGENDKCGSENDQGGDYNLRNKDIQHILDNSLECDNIVIKNVEDSNNKDIEKSEILENNQIQKNITHYTNNNNDNNKFCKGEDAIEIENINTSYKNIYSESIDGSHKDEFNYKEISCIKIDNSDFNKREQYDEKNGSISPIKMNNNSDKSDDLNNYNLENNELDKNADNFDEKKEKKNSQNYLNSSNDKNNCNNDNFECNNDNFEYNNGNDLNTVCTNASGILDINNKTNDSDIIMKNNDNAEIGVNKIKEMEEEKNKCSNNENDTMSNKENINEIKNGEDDNIVFNNNNSLQIFKEKENKIKENYEIASEDNAETDAKLYECKEVSEKETNEKNINNDNGDVDKVIDDEGNGNTQKEEKELNNCSFEENKKYEDGCEDGCEDGREDGREDGCEKPNVENDNYDDINKKRKHISSCDESRKDRKLSSQKEHEEIENEDINKYGNDIDSNAINTTFCKNNNTNIIKYVNSVEEIISSNSINGDSKNNSNSSALNLKIENDEANGANDTNGAYFSDMKISNAEENHNYNDLILKQENKDSLNKEEKNDINNIGNNCKDECSNKSQDSNIEKNDGINDGINDSEHNLENLKDCDEKSRDNDDEYEDEQNENMSDNNYSDDEKTNLDNCNTNDKKKNKNDSETLLPIANISRIMKRILPAKAKVAKESKDIIREYVTEFIQFLTSEASDRCLNEKRKTINGEDILFSMEKLGFNDYVEPLSEYLNKWKQMKGLSTSNRYYDKKFDISRNSQEQNMLINYNTNIFNNMNNNNYYAKENYGYNEGNCTANNFFRNEKNEFCNNNFSNSYFNNNGKNNINRT</sequence>
<keyword evidence="4" id="KW-0804">Transcription</keyword>
<feature type="compositionally biased region" description="Basic and acidic residues" evidence="5">
    <location>
        <begin position="86"/>
        <end position="106"/>
    </location>
</feature>
<evidence type="ECO:0000256" key="3">
    <source>
        <dbReference type="ARBA" id="ARBA00023125"/>
    </source>
</evidence>
<evidence type="ECO:0000313" key="10">
    <source>
        <dbReference type="Proteomes" id="UP000072904"/>
    </source>
</evidence>
<dbReference type="InterPro" id="IPR003958">
    <property type="entry name" value="CBFA_NFYB_domain"/>
</dbReference>
<comment type="similarity">
    <text evidence="1">Belongs to the NFYB/HAP3 subunit family.</text>
</comment>
<evidence type="ECO:0000256" key="2">
    <source>
        <dbReference type="ARBA" id="ARBA00023015"/>
    </source>
</evidence>
<feature type="domain" description="Transcription factor CBF/NF-Y/archaeal histone" evidence="6">
    <location>
        <begin position="737"/>
        <end position="799"/>
    </location>
</feature>
<feature type="compositionally biased region" description="Basic and acidic residues" evidence="5">
    <location>
        <begin position="8"/>
        <end position="28"/>
    </location>
</feature>
<dbReference type="GO" id="GO:0000978">
    <property type="term" value="F:RNA polymerase II cis-regulatory region sequence-specific DNA binding"/>
    <property type="evidence" value="ECO:0007669"/>
    <property type="project" value="TreeGrafter"/>
</dbReference>
<evidence type="ECO:0000313" key="8">
    <source>
        <dbReference type="EMBL" id="VTZ78231.1"/>
    </source>
</evidence>
<dbReference type="VEuPathDB" id="PlasmoDB:PYYM_0903400"/>
<dbReference type="GO" id="GO:0016602">
    <property type="term" value="C:CCAAT-binding factor complex"/>
    <property type="evidence" value="ECO:0007669"/>
    <property type="project" value="InterPro"/>
</dbReference>
<dbReference type="EMBL" id="LK934637">
    <property type="protein sequence ID" value="CDU17814.1"/>
    <property type="molecule type" value="Genomic_DNA"/>
</dbReference>
<dbReference type="InterPro" id="IPR027113">
    <property type="entry name" value="Transc_fact_NFYB/HAP3"/>
</dbReference>
<dbReference type="RefSeq" id="XP_022812109.1">
    <property type="nucleotide sequence ID" value="XM_022955891.1"/>
</dbReference>
<feature type="compositionally biased region" description="Low complexity" evidence="5">
    <location>
        <begin position="29"/>
        <end position="45"/>
    </location>
</feature>
<feature type="region of interest" description="Disordered" evidence="5">
    <location>
        <begin position="472"/>
        <end position="533"/>
    </location>
</feature>
<feature type="compositionally biased region" description="Low complexity" evidence="5">
    <location>
        <begin position="278"/>
        <end position="289"/>
    </location>
</feature>
<dbReference type="Pfam" id="PF00808">
    <property type="entry name" value="CBFD_NFYB_HMF"/>
    <property type="match status" value="1"/>
</dbReference>
<reference evidence="7" key="2">
    <citation type="submission" date="2014-05" db="EMBL/GenBank/DDBJ databases">
        <authorList>
            <person name="Aslett A.Martin."/>
            <person name="De Silva Nishadi"/>
        </authorList>
    </citation>
    <scope>NUCLEOTIDE SEQUENCE</scope>
    <source>
        <strain evidence="7">YM</strain>
    </source>
</reference>
<dbReference type="EMBL" id="LM993663">
    <property type="protein sequence ID" value="VTZ78231.1"/>
    <property type="molecule type" value="Genomic_DNA"/>
</dbReference>
<evidence type="ECO:0000313" key="9">
    <source>
        <dbReference type="Proteomes" id="UP000072874"/>
    </source>
</evidence>
<feature type="compositionally biased region" description="Basic and acidic residues" evidence="5">
    <location>
        <begin position="511"/>
        <end position="529"/>
    </location>
</feature>
<name>A0A078KA32_PLAYE</name>
<feature type="region of interest" description="Disordered" evidence="5">
    <location>
        <begin position="1"/>
        <end position="47"/>
    </location>
</feature>
<feature type="region of interest" description="Disordered" evidence="5">
    <location>
        <begin position="645"/>
        <end position="733"/>
    </location>
</feature>
<dbReference type="AlphaFoldDB" id="A0A078KA32"/>
<dbReference type="VEuPathDB" id="PlasmoDB:Py17XNL_000900068"/>
<feature type="region of interest" description="Disordered" evidence="5">
    <location>
        <begin position="59"/>
        <end position="108"/>
    </location>
</feature>
<feature type="compositionally biased region" description="Acidic residues" evidence="5">
    <location>
        <begin position="694"/>
        <end position="703"/>
    </location>
</feature>
<dbReference type="GeneID" id="3791033"/>
<dbReference type="PRINTS" id="PR00615">
    <property type="entry name" value="CCAATSUBUNTA"/>
</dbReference>
<proteinExistence type="inferred from homology"/>
<dbReference type="InterPro" id="IPR009072">
    <property type="entry name" value="Histone-fold"/>
</dbReference>
<reference evidence="9 10" key="1">
    <citation type="journal article" date="2014" name="BMC Biol.">
        <title>A comprehensive evaluation of rodent malaria parasite genomes and gene expression.</title>
        <authorList>
            <person name="Otto T.D."/>
            <person name="Bohme U."/>
            <person name="Jackson A.P."/>
            <person name="Hunt M."/>
            <person name="Franke-Fayard B."/>
            <person name="Hoeijmakers W.A."/>
            <person name="Religa A.A."/>
            <person name="Robertson L."/>
            <person name="Sanders M."/>
            <person name="Ogun S.A."/>
            <person name="Cunningham D."/>
            <person name="Erhart A."/>
            <person name="Billker O."/>
            <person name="Khan S.M."/>
            <person name="Stunnenberg H.G."/>
            <person name="Langhorne J."/>
            <person name="Holder A.A."/>
            <person name="Waters A.P."/>
            <person name="Newbold C.I."/>
            <person name="Pain A."/>
            <person name="Berriman M."/>
            <person name="Janse C.J."/>
        </authorList>
    </citation>
    <scope>NUCLEOTIDE SEQUENCE [LARGE SCALE GENOMIC DNA]</scope>
    <source>
        <strain evidence="8 9">17X</strain>
        <strain evidence="7 10">YM</strain>
    </source>
</reference>
<evidence type="ECO:0000256" key="1">
    <source>
        <dbReference type="ARBA" id="ARBA00009053"/>
    </source>
</evidence>
<dbReference type="Gene3D" id="1.10.20.10">
    <property type="entry name" value="Histone, subunit A"/>
    <property type="match status" value="1"/>
</dbReference>
<evidence type="ECO:0000256" key="5">
    <source>
        <dbReference type="SAM" id="MobiDB-lite"/>
    </source>
</evidence>
<dbReference type="PANTHER" id="PTHR11064:SF9">
    <property type="entry name" value="NUCLEAR TRANSCRIPTION FACTOR Y SUBUNIT BETA"/>
    <property type="match status" value="1"/>
</dbReference>
<feature type="region of interest" description="Disordered" evidence="5">
    <location>
        <begin position="423"/>
        <end position="459"/>
    </location>
</feature>
<protein>
    <submittedName>
        <fullName evidence="7">CCAAT-box DNA binding protein subunit B, putative</fullName>
    </submittedName>
    <submittedName>
        <fullName evidence="8">Oocyst rupture protein 1, putative</fullName>
    </submittedName>
</protein>
<feature type="compositionally biased region" description="Basic and acidic residues" evidence="5">
    <location>
        <begin position="479"/>
        <end position="495"/>
    </location>
</feature>
<dbReference type="VEuPathDB" id="PlasmoDB:PY17X_0903900"/>
<evidence type="ECO:0000259" key="6">
    <source>
        <dbReference type="Pfam" id="PF00808"/>
    </source>
</evidence>
<dbReference type="GO" id="GO:0046982">
    <property type="term" value="F:protein heterodimerization activity"/>
    <property type="evidence" value="ECO:0007669"/>
    <property type="project" value="InterPro"/>
</dbReference>
<keyword evidence="2" id="KW-0805">Transcription regulation</keyword>
<gene>
    <name evidence="8" type="ORF">PY17X_0903900</name>
    <name evidence="7" type="ORF">PYYM_0903400</name>
</gene>
<organism evidence="7 10">
    <name type="scientific">Plasmodium yoelii</name>
    <dbReference type="NCBI Taxonomy" id="5861"/>
    <lineage>
        <taxon>Eukaryota</taxon>
        <taxon>Sar</taxon>
        <taxon>Alveolata</taxon>
        <taxon>Apicomplexa</taxon>
        <taxon>Aconoidasida</taxon>
        <taxon>Haemosporida</taxon>
        <taxon>Plasmodiidae</taxon>
        <taxon>Plasmodium</taxon>
        <taxon>Plasmodium (Vinckeia)</taxon>
    </lineage>
</organism>
<dbReference type="Proteomes" id="UP000072904">
    <property type="component" value="Chromosome 9"/>
</dbReference>
<evidence type="ECO:0000256" key="4">
    <source>
        <dbReference type="ARBA" id="ARBA00023163"/>
    </source>
</evidence>
<evidence type="ECO:0000313" key="7">
    <source>
        <dbReference type="EMBL" id="CDU17814.1"/>
    </source>
</evidence>
<accession>A0A078KA32</accession>
<reference evidence="8" key="4">
    <citation type="submission" date="2019-05" db="EMBL/GenBank/DDBJ databases">
        <authorList>
            <consortium name="Pathogen Informatics"/>
        </authorList>
    </citation>
    <scope>NUCLEOTIDE SEQUENCE</scope>
    <source>
        <strain evidence="8">17X</strain>
    </source>
</reference>